<evidence type="ECO:0000313" key="1">
    <source>
        <dbReference type="EMBL" id="CAB4161060.1"/>
    </source>
</evidence>
<proteinExistence type="predicted"/>
<sequence length="56" mass="6227">MKIQEAVELAMWLAVTAEKTKDSQRCIQIAEELATQLTPAQVKEAKANVEKKLATK</sequence>
<gene>
    <name evidence="1" type="ORF">UFOVP772_25</name>
</gene>
<organism evidence="1">
    <name type="scientific">uncultured Caudovirales phage</name>
    <dbReference type="NCBI Taxonomy" id="2100421"/>
    <lineage>
        <taxon>Viruses</taxon>
        <taxon>Duplodnaviria</taxon>
        <taxon>Heunggongvirae</taxon>
        <taxon>Uroviricota</taxon>
        <taxon>Caudoviricetes</taxon>
        <taxon>Peduoviridae</taxon>
        <taxon>Maltschvirus</taxon>
        <taxon>Maltschvirus maltsch</taxon>
    </lineage>
</organism>
<name>A0A6J5NMK3_9CAUD</name>
<reference evidence="1" key="1">
    <citation type="submission" date="2020-04" db="EMBL/GenBank/DDBJ databases">
        <authorList>
            <person name="Chiriac C."/>
            <person name="Salcher M."/>
            <person name="Ghai R."/>
            <person name="Kavagutti S V."/>
        </authorList>
    </citation>
    <scope>NUCLEOTIDE SEQUENCE</scope>
</reference>
<protein>
    <submittedName>
        <fullName evidence="1">Uncharacterized protein</fullName>
    </submittedName>
</protein>
<accession>A0A6J5NMK3</accession>
<dbReference type="EMBL" id="LR796708">
    <property type="protein sequence ID" value="CAB4161060.1"/>
    <property type="molecule type" value="Genomic_DNA"/>
</dbReference>